<dbReference type="Proteomes" id="UP000094336">
    <property type="component" value="Unassembled WGS sequence"/>
</dbReference>
<dbReference type="GO" id="GO:0070762">
    <property type="term" value="C:nuclear pore transmembrane ring"/>
    <property type="evidence" value="ECO:0007669"/>
    <property type="project" value="TreeGrafter"/>
</dbReference>
<keyword evidence="2" id="KW-0472">Membrane</keyword>
<feature type="region of interest" description="Disordered" evidence="1">
    <location>
        <begin position="1"/>
        <end position="26"/>
    </location>
</feature>
<dbReference type="GeneID" id="30147677"/>
<dbReference type="EMBL" id="KV454438">
    <property type="protein sequence ID" value="ODQ77921.1"/>
    <property type="molecule type" value="Genomic_DNA"/>
</dbReference>
<proteinExistence type="predicted"/>
<evidence type="ECO:0008006" key="5">
    <source>
        <dbReference type="Google" id="ProtNLM"/>
    </source>
</evidence>
<feature type="transmembrane region" description="Helical" evidence="2">
    <location>
        <begin position="259"/>
        <end position="280"/>
    </location>
</feature>
<dbReference type="Pfam" id="PF08058">
    <property type="entry name" value="NPCC"/>
    <property type="match status" value="1"/>
</dbReference>
<dbReference type="PANTHER" id="PTHR28003">
    <property type="entry name" value="NUCLEOPORIN POM34"/>
    <property type="match status" value="1"/>
</dbReference>
<accession>A0A1E3QJP9</accession>
<keyword evidence="2" id="KW-0812">Transmembrane</keyword>
<dbReference type="PANTHER" id="PTHR28003:SF1">
    <property type="entry name" value="NUCLEOPORIN POM34"/>
    <property type="match status" value="1"/>
</dbReference>
<dbReference type="AlphaFoldDB" id="A0A1E3QJP9"/>
<keyword evidence="2" id="KW-1133">Transmembrane helix</keyword>
<reference evidence="4" key="1">
    <citation type="submission" date="2016-05" db="EMBL/GenBank/DDBJ databases">
        <title>Comparative genomics of biotechnologically important yeasts.</title>
        <authorList>
            <consortium name="DOE Joint Genome Institute"/>
            <person name="Riley R."/>
            <person name="Haridas S."/>
            <person name="Wolfe K.H."/>
            <person name="Lopes M.R."/>
            <person name="Hittinger C.T."/>
            <person name="Goker M."/>
            <person name="Salamov A."/>
            <person name="Wisecaver J."/>
            <person name="Long T.M."/>
            <person name="Aerts A.L."/>
            <person name="Barry K."/>
            <person name="Choi C."/>
            <person name="Clum A."/>
            <person name="Coughlan A.Y."/>
            <person name="Deshpande S."/>
            <person name="Douglass A.P."/>
            <person name="Hanson S.J."/>
            <person name="Klenk H.-P."/>
            <person name="Labutti K."/>
            <person name="Lapidus A."/>
            <person name="Lindquist E."/>
            <person name="Lipzen A."/>
            <person name="Meier-Kolthoff J.P."/>
            <person name="Ohm R.A."/>
            <person name="Otillar R.P."/>
            <person name="Pangilinan J."/>
            <person name="Peng Y."/>
            <person name="Rokas A."/>
            <person name="Rosa C.A."/>
            <person name="Scheuner C."/>
            <person name="Sibirny A.A."/>
            <person name="Slot J.C."/>
            <person name="Stielow J.B."/>
            <person name="Sun H."/>
            <person name="Kurtzman C.P."/>
            <person name="Blackwell M."/>
            <person name="Grigoriev I.V."/>
            <person name="Jeffries T.W."/>
        </authorList>
    </citation>
    <scope>NUCLEOTIDE SEQUENCE [LARGE SCALE GENOMIC DNA]</scope>
    <source>
        <strain evidence="4">NRRL Y-12698</strain>
    </source>
</reference>
<protein>
    <recommendedName>
        <fullName evidence="5">Nucleoporin POM34</fullName>
    </recommendedName>
</protein>
<evidence type="ECO:0000313" key="3">
    <source>
        <dbReference type="EMBL" id="ODQ77921.1"/>
    </source>
</evidence>
<evidence type="ECO:0000313" key="4">
    <source>
        <dbReference type="Proteomes" id="UP000094336"/>
    </source>
</evidence>
<name>A0A1E3QJP9_9ASCO</name>
<evidence type="ECO:0000256" key="2">
    <source>
        <dbReference type="SAM" id="Phobius"/>
    </source>
</evidence>
<dbReference type="GO" id="GO:0005640">
    <property type="term" value="C:nuclear outer membrane"/>
    <property type="evidence" value="ECO:0007669"/>
    <property type="project" value="TreeGrafter"/>
</dbReference>
<organism evidence="3 4">
    <name type="scientific">Babjeviella inositovora NRRL Y-12698</name>
    <dbReference type="NCBI Taxonomy" id="984486"/>
    <lineage>
        <taxon>Eukaryota</taxon>
        <taxon>Fungi</taxon>
        <taxon>Dikarya</taxon>
        <taxon>Ascomycota</taxon>
        <taxon>Saccharomycotina</taxon>
        <taxon>Pichiomycetes</taxon>
        <taxon>Serinales incertae sedis</taxon>
        <taxon>Babjeviella</taxon>
    </lineage>
</organism>
<sequence>MSLPFHSFSTPIKSQPGTPISKRLLKSTPVDADSEYASANTSFAGIKSVQTPLLNPLLSTPLRDPAQSPYARSKSAKSPLSFDLSAMKSPFNFTQFAKVSPFVSENQRSSPVTPKRTVLSGVKSSAFTSSFSRAKSPVHSLSLPRQSQLQSPPVSRETVPVMLFPTSALYLEAPLDSLPLSALEDNLPTGEWSHPLMAEVQHNLVNKEMAGRKLVVNVLLVMAVHLLTKVASLRPIQEFIYHSRVDSELLEAGTALCQYAYWALVGLFCYNIISCAVVVLQKQAPNPKITDLTEKQRRLMGLEAAGVDSETTFDVKAAAKPKYQRHLSFLYSDRAKSVVPATSFSTSKIRGTTSLMVGAGKIQSRRGSLVGQPPLPKVELEVQSLSPSDRKSARVDEEHLKSKFMKRFSINIVDEEDSEAEELANKSSAQRSIFS</sequence>
<evidence type="ECO:0000256" key="1">
    <source>
        <dbReference type="SAM" id="MobiDB-lite"/>
    </source>
</evidence>
<dbReference type="GO" id="GO:0006606">
    <property type="term" value="P:protein import into nucleus"/>
    <property type="evidence" value="ECO:0007669"/>
    <property type="project" value="TreeGrafter"/>
</dbReference>
<feature type="compositionally biased region" description="Polar residues" evidence="1">
    <location>
        <begin position="7"/>
        <end position="18"/>
    </location>
</feature>
<dbReference type="InterPro" id="IPR012578">
    <property type="entry name" value="Nucl_pore_cmplx"/>
</dbReference>
<gene>
    <name evidence="3" type="ORF">BABINDRAFT_163288</name>
</gene>
<dbReference type="RefSeq" id="XP_018983249.1">
    <property type="nucleotide sequence ID" value="XM_019129824.1"/>
</dbReference>
<keyword evidence="4" id="KW-1185">Reference proteome</keyword>
<dbReference type="GO" id="GO:0030474">
    <property type="term" value="P:spindle pole body duplication"/>
    <property type="evidence" value="ECO:0007669"/>
    <property type="project" value="TreeGrafter"/>
</dbReference>